<protein>
    <recommendedName>
        <fullName evidence="3">Putative auto-transporter adhesin head GIN domain-containing protein</fullName>
    </recommendedName>
</protein>
<dbReference type="InterPro" id="IPR021255">
    <property type="entry name" value="DUF2807"/>
</dbReference>
<feature type="region of interest" description="Disordered" evidence="1">
    <location>
        <begin position="343"/>
        <end position="403"/>
    </location>
</feature>
<dbReference type="Gene3D" id="2.160.20.120">
    <property type="match status" value="1"/>
</dbReference>
<feature type="domain" description="Putative auto-transporter adhesin head GIN" evidence="3">
    <location>
        <begin position="31"/>
        <end position="196"/>
    </location>
</feature>
<dbReference type="EMBL" id="JALJOS010000012">
    <property type="protein sequence ID" value="KAK9832366.1"/>
    <property type="molecule type" value="Genomic_DNA"/>
</dbReference>
<accession>A0AAW1RF10</accession>
<name>A0AAW1RF10_9CHLO</name>
<reference evidence="4 5" key="1">
    <citation type="journal article" date="2024" name="Nat. Commun.">
        <title>Phylogenomics reveals the evolutionary origins of lichenization in chlorophyte algae.</title>
        <authorList>
            <person name="Puginier C."/>
            <person name="Libourel C."/>
            <person name="Otte J."/>
            <person name="Skaloud P."/>
            <person name="Haon M."/>
            <person name="Grisel S."/>
            <person name="Petersen M."/>
            <person name="Berrin J.G."/>
            <person name="Delaux P.M."/>
            <person name="Dal Grande F."/>
            <person name="Keller J."/>
        </authorList>
    </citation>
    <scope>NUCLEOTIDE SEQUENCE [LARGE SCALE GENOMIC DNA]</scope>
    <source>
        <strain evidence="4 5">SAG 2145</strain>
    </source>
</reference>
<feature type="region of interest" description="Disordered" evidence="1">
    <location>
        <begin position="276"/>
        <end position="318"/>
    </location>
</feature>
<dbReference type="Pfam" id="PF10988">
    <property type="entry name" value="DUF2807"/>
    <property type="match status" value="1"/>
</dbReference>
<dbReference type="AlphaFoldDB" id="A0AAW1RF10"/>
<evidence type="ECO:0000313" key="4">
    <source>
        <dbReference type="EMBL" id="KAK9832366.1"/>
    </source>
</evidence>
<evidence type="ECO:0000313" key="5">
    <source>
        <dbReference type="Proteomes" id="UP001438707"/>
    </source>
</evidence>
<feature type="chain" id="PRO_5043632060" description="Putative auto-transporter adhesin head GIN domain-containing protein" evidence="2">
    <location>
        <begin position="24"/>
        <end position="403"/>
    </location>
</feature>
<proteinExistence type="predicted"/>
<evidence type="ECO:0000259" key="3">
    <source>
        <dbReference type="Pfam" id="PF10988"/>
    </source>
</evidence>
<feature type="signal peptide" evidence="2">
    <location>
        <begin position="1"/>
        <end position="23"/>
    </location>
</feature>
<keyword evidence="2" id="KW-0732">Signal</keyword>
<feature type="compositionally biased region" description="Low complexity" evidence="1">
    <location>
        <begin position="279"/>
        <end position="303"/>
    </location>
</feature>
<dbReference type="Proteomes" id="UP001438707">
    <property type="component" value="Unassembled WGS sequence"/>
</dbReference>
<gene>
    <name evidence="4" type="ORF">WJX74_007690</name>
</gene>
<keyword evidence="5" id="KW-1185">Reference proteome</keyword>
<evidence type="ECO:0000256" key="2">
    <source>
        <dbReference type="SAM" id="SignalP"/>
    </source>
</evidence>
<organism evidence="4 5">
    <name type="scientific">Apatococcus lobatus</name>
    <dbReference type="NCBI Taxonomy" id="904363"/>
    <lineage>
        <taxon>Eukaryota</taxon>
        <taxon>Viridiplantae</taxon>
        <taxon>Chlorophyta</taxon>
        <taxon>core chlorophytes</taxon>
        <taxon>Trebouxiophyceae</taxon>
        <taxon>Chlorellales</taxon>
        <taxon>Chlorellaceae</taxon>
        <taxon>Apatococcus</taxon>
    </lineage>
</organism>
<feature type="compositionally biased region" description="Polar residues" evidence="1">
    <location>
        <begin position="368"/>
        <end position="383"/>
    </location>
</feature>
<comment type="caution">
    <text evidence="4">The sequence shown here is derived from an EMBL/GenBank/DDBJ whole genome shotgun (WGS) entry which is preliminary data.</text>
</comment>
<feature type="compositionally biased region" description="Polar residues" evidence="1">
    <location>
        <begin position="391"/>
        <end position="403"/>
    </location>
</feature>
<evidence type="ECO:0000256" key="1">
    <source>
        <dbReference type="SAM" id="MobiDB-lite"/>
    </source>
</evidence>
<sequence>MRSSRSFAVSLSVLAVTMSSVLGSTTDKLSAFNSVQVCTPFSVLVSSSEDSSYGISVDADSDVRRAIKASVSNQQLSLETSGNFRTSNPIKVTVLMPKGALESISANSPFTSSVKVQSGVAADGLAVTAGGAGSVTLTDLDNSRLSISKTGAGTVVASGRADSVSVNGQGVGTVYLKGAIKDAEFTLSGVTKAAIDSSDGGLQIRGDLSQLSKVTYTQGACNIQSDSPFGSGFPFGDLNMDSMFAGCDQVQSIDVPSLAEWTAGIDVSGSFTCNGEHGGSSSASAGTPGTPGSSSVGGFAASGTPGTPGTSSVSGTNGANGADVIGNVGANGADGVSYSAVGGQGGRGGSAYSSSNGNTVVRGADGQDGSSITTGGDGQSFQGNDGGVRTIRSNASQADLQMS</sequence>
<feature type="compositionally biased region" description="Polar residues" evidence="1">
    <location>
        <begin position="304"/>
        <end position="318"/>
    </location>
</feature>